<dbReference type="AlphaFoldDB" id="A0A051TVT6"/>
<dbReference type="Proteomes" id="UP000025947">
    <property type="component" value="Unassembled WGS sequence"/>
</dbReference>
<keyword evidence="3" id="KW-1185">Reference proteome</keyword>
<dbReference type="SUPFAM" id="SSF54637">
    <property type="entry name" value="Thioesterase/thiol ester dehydrase-isomerase"/>
    <property type="match status" value="1"/>
</dbReference>
<sequence>MSAPTSDVTGLGMTFGTFDEGRAWVGHRSEPRHAWFPIDRSMVLYYCSLVEDANPRYWEGEDCPPGLLMSLGFAPQWVPGYLARADMMFALSVPLPGHHIINASTTTEFERRPRVGDHVSIVEEIASISEPKTTRVGTGVFITTVSTFSDQHGEVIGRNTNVLFRYDTADSEGAS</sequence>
<name>A0A051TVT6_9MYCO</name>
<evidence type="ECO:0000259" key="1">
    <source>
        <dbReference type="Pfam" id="PF13452"/>
    </source>
</evidence>
<dbReference type="HOGENOM" id="CLU_1569025_0_0_11"/>
<dbReference type="PATRIC" id="fig|1324261.3.peg.3435"/>
<gene>
    <name evidence="2" type="ORF">K875_03395</name>
</gene>
<dbReference type="InterPro" id="IPR029069">
    <property type="entry name" value="HotDog_dom_sf"/>
</dbReference>
<dbReference type="InterPro" id="IPR039569">
    <property type="entry name" value="FAS1-like_DH_region"/>
</dbReference>
<evidence type="ECO:0000313" key="3">
    <source>
        <dbReference type="Proteomes" id="UP000025947"/>
    </source>
</evidence>
<comment type="caution">
    <text evidence="2">The sequence shown here is derived from an EMBL/GenBank/DDBJ whole genome shotgun (WGS) entry which is preliminary data.</text>
</comment>
<protein>
    <recommendedName>
        <fullName evidence="1">FAS1-like dehydratase domain-containing protein</fullName>
    </recommendedName>
</protein>
<organism evidence="2 3">
    <name type="scientific">Mycobacterium [tuberculosis] TKK-01-0051</name>
    <dbReference type="NCBI Taxonomy" id="1324261"/>
    <lineage>
        <taxon>Bacteria</taxon>
        <taxon>Bacillati</taxon>
        <taxon>Actinomycetota</taxon>
        <taxon>Actinomycetes</taxon>
        <taxon>Mycobacteriales</taxon>
        <taxon>Mycobacteriaceae</taxon>
        <taxon>Mycobacterium</taxon>
        <taxon>Mycobacterium avium complex (MAC)</taxon>
    </lineage>
</organism>
<reference evidence="2 3" key="1">
    <citation type="submission" date="2014-04" db="EMBL/GenBank/DDBJ databases">
        <title>The Genome Sequence of Mycobacterium tuberculosis TKK-01-0051.</title>
        <authorList>
            <consortium name="The Broad Institute Genomics Platform"/>
            <consortium name="The Broad Institute Genome Sequencing Center for Infectious Disease"/>
            <person name="Earl A.M."/>
            <person name="Cohen K."/>
            <person name="Pym A."/>
            <person name="Bishai W."/>
            <person name="Maharaj K."/>
            <person name="Desjardins C."/>
            <person name="Abeel T."/>
            <person name="Young S."/>
            <person name="Zeng Q."/>
            <person name="Gargeya S."/>
            <person name="Abouelleil A."/>
            <person name="Alvarado L."/>
            <person name="Chapman S.B."/>
            <person name="Gainer-Dewar J."/>
            <person name="Goldberg J."/>
            <person name="Griggs A."/>
            <person name="Gujja S."/>
            <person name="Hansen M."/>
            <person name="Howarth C."/>
            <person name="Imamovic A."/>
            <person name="Larimer J."/>
            <person name="Murphy C."/>
            <person name="Naylor J."/>
            <person name="Pearson M."/>
            <person name="Poon T.W."/>
            <person name="Priest M."/>
            <person name="Roberts A."/>
            <person name="Saif S."/>
            <person name="Shea T."/>
            <person name="Sykes S."/>
            <person name="Wortman J."/>
            <person name="Nusbaum C."/>
            <person name="Birren B."/>
        </authorList>
    </citation>
    <scope>NUCLEOTIDE SEQUENCE [LARGE SCALE GENOMIC DNA]</scope>
    <source>
        <strain evidence="2 3">TKK-01-0051</strain>
    </source>
</reference>
<proteinExistence type="predicted"/>
<accession>A0A051TVT6</accession>
<dbReference type="EMBL" id="JLXW01000010">
    <property type="protein sequence ID" value="KBZ60451.1"/>
    <property type="molecule type" value="Genomic_DNA"/>
</dbReference>
<feature type="domain" description="FAS1-like dehydratase" evidence="1">
    <location>
        <begin position="23"/>
        <end position="156"/>
    </location>
</feature>
<dbReference type="Pfam" id="PF13452">
    <property type="entry name" value="FAS1_DH_region"/>
    <property type="match status" value="1"/>
</dbReference>
<dbReference type="Gene3D" id="3.10.129.10">
    <property type="entry name" value="Hotdog Thioesterase"/>
    <property type="match status" value="1"/>
</dbReference>
<evidence type="ECO:0000313" key="2">
    <source>
        <dbReference type="EMBL" id="KBZ60451.1"/>
    </source>
</evidence>